<reference evidence="3" key="1">
    <citation type="journal article" date="2018" name="Nat. Microbiol.">
        <title>Leveraging single-cell genomics to expand the fungal tree of life.</title>
        <authorList>
            <person name="Ahrendt S.R."/>
            <person name="Quandt C.A."/>
            <person name="Ciobanu D."/>
            <person name="Clum A."/>
            <person name="Salamov A."/>
            <person name="Andreopoulos B."/>
            <person name="Cheng J.F."/>
            <person name="Woyke T."/>
            <person name="Pelin A."/>
            <person name="Henrissat B."/>
            <person name="Reynolds N.K."/>
            <person name="Benny G.L."/>
            <person name="Smith M.E."/>
            <person name="James T.Y."/>
            <person name="Grigoriev I.V."/>
        </authorList>
    </citation>
    <scope>NUCLEOTIDE SEQUENCE [LARGE SCALE GENOMIC DNA]</scope>
</reference>
<evidence type="ECO:0000313" key="3">
    <source>
        <dbReference type="Proteomes" id="UP000269721"/>
    </source>
</evidence>
<feature type="compositionally biased region" description="Low complexity" evidence="1">
    <location>
        <begin position="811"/>
        <end position="827"/>
    </location>
</feature>
<keyword evidence="3" id="KW-1185">Reference proteome</keyword>
<dbReference type="OrthoDB" id="2158939at2759"/>
<feature type="region of interest" description="Disordered" evidence="1">
    <location>
        <begin position="1280"/>
        <end position="1299"/>
    </location>
</feature>
<feature type="compositionally biased region" description="Low complexity" evidence="1">
    <location>
        <begin position="1004"/>
        <end position="1015"/>
    </location>
</feature>
<feature type="region of interest" description="Disordered" evidence="1">
    <location>
        <begin position="360"/>
        <end position="402"/>
    </location>
</feature>
<feature type="compositionally biased region" description="Polar residues" evidence="1">
    <location>
        <begin position="985"/>
        <end position="996"/>
    </location>
</feature>
<proteinExistence type="predicted"/>
<feature type="compositionally biased region" description="Pro residues" evidence="1">
    <location>
        <begin position="373"/>
        <end position="385"/>
    </location>
</feature>
<evidence type="ECO:0000256" key="1">
    <source>
        <dbReference type="SAM" id="MobiDB-lite"/>
    </source>
</evidence>
<sequence>MDWRGSLEICGSSGHQQRIHFGGAFDENQPTDLEREAANMVLLNTTDLRRTSVLLNQFLKFSKPLACPHEGIRILPHGVSCFELPVGSRGTDLFSACVLIAHVQTLTTEFPTSRTSAPSLSLSTTPTMAEIEATIDELTQPSHGKRDKGEAPERAPPTPTMIDEGHLDPFTTSLKRSLTLKTFVKKAVELNNTFVLPRASAFPVELGAWRWTSRAPAPWNRNSDACYRIDPNDPLAEKKRLHPDTHIASSSRPEMRLPVDLLRVLELLYIYASVRSFATVLVPASRGPWPCTGEEEQEERTCAMNGLSVNAGASKLLLVVNCVTTTPDVHWDDPRRRASSRYPIGLLNGDPWKRGAETEHLHRQDYPSTARPSPSPLPRLPPAAHPTPHSANPLAHPKTMSRPMRTLIVRSLPPGKDRADLLDFIRSNHGSGFRRIVYERDDRTYLLFSDVDRATAVLEHIRRSTVIHVDYAREDISFRPPPRSNVDPNPIVRIQPSSTPLSREELEKIMRCYRGFEFFEILEDEDSESPLPRRSDGRSSRSGSARAEMVPYAGFRDLFCAEQAVDDLYNFTNVYSSFSSRPDRVRIAVEQRQRAAPGQPAARIDALKAAWLRVTRIPEDVSYGTMKRHFNRLEGFSLLCFQPNAFMVAFDSEDCAERAAENLLQNTKMDVRRADLSDVDSLRIPPIRKPGTATAVLHIRLHAWMPPRRISELLRLYSCLDDVKVLKDSILAFFDTVEDAAEARLDLEKTTDFIVEYTNNDHASSGIQDDGFNLGGGGAPSPPPTLPCISPPPVSASAASEAPPIPPPVGSTSHPAPLPPSSSSSQPPLSPPSEPTSAIFIPANEVASAKFSLRHQLGNIDGFERMTFQDEGLYAWFRSRDHAARAAGRIEGERRLSPTLVERAQPRVRLPPLQPPHAEHYMGALYIRAMPCLPRDTLQHILEGYSGYMTCRHTKEATLVDYVDQETATKVLLDLRATTNIRPEYSNRSAQPSNRYMTDDRWENGSNGSEGSGKSDATLEFDRSPPPAALPGCRTIYVTSLGTKDKADIKQVVVKMPGFVRVQFGQTNFRVVLRDPAHAQIAMERMRNAVRSWKMSYARKEPETKRIEELGEPSKTLWTSTLYWTEAELRKYLSQYRGYERLDFDSAHSWVHFRDLECAHAALTDMNTTTNLYSVYSSKKFDREMVGYAAATDVPSSAMAGLVNAPAFSPNQRPPFPTSATVTSSLGIYDPGVRHAWDSVAAAAAANAASDPLRYGSQHPLPTHPMSMTMMPSVFAPAHHPPLPRPPSTTAAAAAAASAAPRQTRGVVVNLAHQPTPAVAPAAGPITSMRRPSRSALDDGFFVSESGDERDRTRSSPFVEHFPIRRGEVESQVEMHTNVVMIRNSFTNDPADLTRIFEVYPGFDGLATERKGAVTFWFVRFADLESAEN</sequence>
<dbReference type="PANTHER" id="PTHR48125">
    <property type="entry name" value="LP07818P1"/>
    <property type="match status" value="1"/>
</dbReference>
<dbReference type="Proteomes" id="UP000269721">
    <property type="component" value="Unassembled WGS sequence"/>
</dbReference>
<accession>A0A4P9WMG5</accession>
<dbReference type="EMBL" id="KZ994465">
    <property type="protein sequence ID" value="RKO92868.1"/>
    <property type="molecule type" value="Genomic_DNA"/>
</dbReference>
<organism evidence="2 3">
    <name type="scientific">Blyttiomyces helicus</name>
    <dbReference type="NCBI Taxonomy" id="388810"/>
    <lineage>
        <taxon>Eukaryota</taxon>
        <taxon>Fungi</taxon>
        <taxon>Fungi incertae sedis</taxon>
        <taxon>Chytridiomycota</taxon>
        <taxon>Chytridiomycota incertae sedis</taxon>
        <taxon>Chytridiomycetes</taxon>
        <taxon>Chytridiomycetes incertae sedis</taxon>
        <taxon>Blyttiomyces</taxon>
    </lineage>
</organism>
<feature type="region of interest" description="Disordered" evidence="1">
    <location>
        <begin position="985"/>
        <end position="1025"/>
    </location>
</feature>
<feature type="compositionally biased region" description="Pro residues" evidence="1">
    <location>
        <begin position="780"/>
        <end position="794"/>
    </location>
</feature>
<feature type="region of interest" description="Disordered" evidence="1">
    <location>
        <begin position="135"/>
        <end position="168"/>
    </location>
</feature>
<protein>
    <submittedName>
        <fullName evidence="2">Uncharacterized protein</fullName>
    </submittedName>
</protein>
<dbReference type="PANTHER" id="PTHR48125:SF10">
    <property type="entry name" value="OS12G0136300 PROTEIN"/>
    <property type="match status" value="1"/>
</dbReference>
<name>A0A4P9WMG5_9FUNG</name>
<feature type="region of interest" description="Disordered" evidence="1">
    <location>
        <begin position="765"/>
        <end position="837"/>
    </location>
</feature>
<evidence type="ECO:0000313" key="2">
    <source>
        <dbReference type="EMBL" id="RKO92868.1"/>
    </source>
</evidence>
<feature type="non-terminal residue" evidence="2">
    <location>
        <position position="1429"/>
    </location>
</feature>
<gene>
    <name evidence="2" type="ORF">BDK51DRAFT_44839</name>
</gene>
<feature type="compositionally biased region" description="Low complexity" evidence="1">
    <location>
        <begin position="1288"/>
        <end position="1299"/>
    </location>
</feature>